<feature type="region of interest" description="Disordered" evidence="1">
    <location>
        <begin position="70"/>
        <end position="94"/>
    </location>
</feature>
<organism evidence="2 3">
    <name type="scientific">Mycena maculata</name>
    <dbReference type="NCBI Taxonomy" id="230809"/>
    <lineage>
        <taxon>Eukaryota</taxon>
        <taxon>Fungi</taxon>
        <taxon>Dikarya</taxon>
        <taxon>Basidiomycota</taxon>
        <taxon>Agaricomycotina</taxon>
        <taxon>Agaricomycetes</taxon>
        <taxon>Agaricomycetidae</taxon>
        <taxon>Agaricales</taxon>
        <taxon>Marasmiineae</taxon>
        <taxon>Mycenaceae</taxon>
        <taxon>Mycena</taxon>
    </lineage>
</organism>
<feature type="compositionally biased region" description="Low complexity" evidence="1">
    <location>
        <begin position="246"/>
        <end position="255"/>
    </location>
</feature>
<proteinExistence type="predicted"/>
<gene>
    <name evidence="2" type="ORF">DFH07DRAFT_764294</name>
</gene>
<sequence length="458" mass="50459">MPKDTSNNSPELPIPGEYGPNGFAIQYICLGSLTNSELSEHCKTFKLAHSGNKTTPTSRLTRDKSLWKSLIPGATNARKGTRKSEKKTKPKGSSLRRETLFNGAAGVRVLNAPVTERSKDLRTPEEKAAILPWLADAEPDTNPSIYISPPNAGMRPPPRNDVNRSTIRQQGSVDNLHTTTVQNPDPMQVLAGLWALLQQPQHSSGAAAAGNISTAASSSASIVPNTVQEQSEYSAPSIPPAVDAMPSTSPSTSPSMVDVSMGEPHDTSNESPTRTLKMAGGKLLTFRECDIPDPPAVSYAKSIENLLLVWDDNISDWNKTSPLQINGVPIPLTYWPTVYKYWKGTQWKGVKKSWFDWKILVGAMLKTSLEDFWKCYSVNDKGGAMQRMKYTPLLAQLSKERKVENEKLAEVARRELTAEQLTYRKGGQHFVMTKPAMIAAYYRKLKGLDAEEDVDEED</sequence>
<reference evidence="2" key="1">
    <citation type="submission" date="2023-03" db="EMBL/GenBank/DDBJ databases">
        <title>Massive genome expansion in bonnet fungi (Mycena s.s.) driven by repeated elements and novel gene families across ecological guilds.</title>
        <authorList>
            <consortium name="Lawrence Berkeley National Laboratory"/>
            <person name="Harder C.B."/>
            <person name="Miyauchi S."/>
            <person name="Viragh M."/>
            <person name="Kuo A."/>
            <person name="Thoen E."/>
            <person name="Andreopoulos B."/>
            <person name="Lu D."/>
            <person name="Skrede I."/>
            <person name="Drula E."/>
            <person name="Henrissat B."/>
            <person name="Morin E."/>
            <person name="Kohler A."/>
            <person name="Barry K."/>
            <person name="LaButti K."/>
            <person name="Morin E."/>
            <person name="Salamov A."/>
            <person name="Lipzen A."/>
            <person name="Mereny Z."/>
            <person name="Hegedus B."/>
            <person name="Baldrian P."/>
            <person name="Stursova M."/>
            <person name="Weitz H."/>
            <person name="Taylor A."/>
            <person name="Grigoriev I.V."/>
            <person name="Nagy L.G."/>
            <person name="Martin F."/>
            <person name="Kauserud H."/>
        </authorList>
    </citation>
    <scope>NUCLEOTIDE SEQUENCE</scope>
    <source>
        <strain evidence="2">CBHHK188m</strain>
    </source>
</reference>
<name>A0AAD7KEI4_9AGAR</name>
<feature type="region of interest" description="Disordered" evidence="1">
    <location>
        <begin position="225"/>
        <end position="274"/>
    </location>
</feature>
<dbReference type="AlphaFoldDB" id="A0AAD7KEI4"/>
<accession>A0AAD7KEI4</accession>
<feature type="compositionally biased region" description="Polar residues" evidence="1">
    <location>
        <begin position="225"/>
        <end position="234"/>
    </location>
</feature>
<dbReference type="EMBL" id="JARJLG010000002">
    <property type="protein sequence ID" value="KAJ7783925.1"/>
    <property type="molecule type" value="Genomic_DNA"/>
</dbReference>
<protein>
    <submittedName>
        <fullName evidence="2">Uncharacterized protein</fullName>
    </submittedName>
</protein>
<evidence type="ECO:0000313" key="2">
    <source>
        <dbReference type="EMBL" id="KAJ7783925.1"/>
    </source>
</evidence>
<feature type="compositionally biased region" description="Basic residues" evidence="1">
    <location>
        <begin position="79"/>
        <end position="90"/>
    </location>
</feature>
<comment type="caution">
    <text evidence="2">The sequence shown here is derived from an EMBL/GenBank/DDBJ whole genome shotgun (WGS) entry which is preliminary data.</text>
</comment>
<evidence type="ECO:0000313" key="3">
    <source>
        <dbReference type="Proteomes" id="UP001215280"/>
    </source>
</evidence>
<dbReference type="Proteomes" id="UP001215280">
    <property type="component" value="Unassembled WGS sequence"/>
</dbReference>
<keyword evidence="3" id="KW-1185">Reference proteome</keyword>
<evidence type="ECO:0000256" key="1">
    <source>
        <dbReference type="SAM" id="MobiDB-lite"/>
    </source>
</evidence>